<dbReference type="Pfam" id="PF00154">
    <property type="entry name" value="RecA_N"/>
    <property type="match status" value="1"/>
</dbReference>
<dbReference type="PROSITE" id="PS00321">
    <property type="entry name" value="RECA_1"/>
    <property type="match status" value="1"/>
</dbReference>
<dbReference type="GO" id="GO:0009432">
    <property type="term" value="P:SOS response"/>
    <property type="evidence" value="ECO:0007669"/>
    <property type="project" value="UniProtKB-UniRule"/>
</dbReference>
<evidence type="ECO:0000256" key="4">
    <source>
        <dbReference type="ARBA" id="ARBA00022840"/>
    </source>
</evidence>
<evidence type="ECO:0000256" key="1">
    <source>
        <dbReference type="ARBA" id="ARBA00009391"/>
    </source>
</evidence>
<feature type="binding site" evidence="9">
    <location>
        <begin position="66"/>
        <end position="73"/>
    </location>
    <ligand>
        <name>ATP</name>
        <dbReference type="ChEBI" id="CHEBI:30616"/>
    </ligand>
</feature>
<evidence type="ECO:0000256" key="9">
    <source>
        <dbReference type="HAMAP-Rule" id="MF_00268"/>
    </source>
</evidence>
<dbReference type="RefSeq" id="WP_041131563.1">
    <property type="nucleotide sequence ID" value="NZ_CP010407.1"/>
</dbReference>
<dbReference type="NCBIfam" id="TIGR02012">
    <property type="entry name" value="tigrfam_recA"/>
    <property type="match status" value="1"/>
</dbReference>
<dbReference type="KEGG" id="svt:SVTN_27820"/>
<evidence type="ECO:0000256" key="7">
    <source>
        <dbReference type="ARBA" id="ARBA00023236"/>
    </source>
</evidence>
<dbReference type="InterPro" id="IPR020584">
    <property type="entry name" value="DNA_recomb/repair_RecA_CS"/>
</dbReference>
<dbReference type="FunFam" id="3.40.50.300:FF:000087">
    <property type="entry name" value="Recombinase RecA"/>
    <property type="match status" value="1"/>
</dbReference>
<keyword evidence="7 9" id="KW-0742">SOS response</keyword>
<dbReference type="PRINTS" id="PR00142">
    <property type="entry name" value="RECA"/>
</dbReference>
<feature type="domain" description="RecA family profile 1" evidence="13">
    <location>
        <begin position="36"/>
        <end position="195"/>
    </location>
</feature>
<feature type="domain" description="RecA family profile 2" evidence="14">
    <location>
        <begin position="200"/>
        <end position="273"/>
    </location>
</feature>
<dbReference type="HOGENOM" id="CLU_040469_3_2_11"/>
<evidence type="ECO:0000256" key="2">
    <source>
        <dbReference type="ARBA" id="ARBA00015553"/>
    </source>
</evidence>
<dbReference type="Pfam" id="PF21096">
    <property type="entry name" value="RecA_C"/>
    <property type="match status" value="1"/>
</dbReference>
<dbReference type="InterPro" id="IPR020588">
    <property type="entry name" value="RecA_ATP-bd"/>
</dbReference>
<dbReference type="PROSITE" id="PS50163">
    <property type="entry name" value="RECA_3"/>
    <property type="match status" value="1"/>
</dbReference>
<accession>A0A0B5IB11</accession>
<dbReference type="GO" id="GO:0006310">
    <property type="term" value="P:DNA recombination"/>
    <property type="evidence" value="ECO:0007669"/>
    <property type="project" value="UniProtKB-UniRule"/>
</dbReference>
<evidence type="ECO:0000256" key="5">
    <source>
        <dbReference type="ARBA" id="ARBA00023125"/>
    </source>
</evidence>
<proteinExistence type="inferred from homology"/>
<dbReference type="SUPFAM" id="SSF52540">
    <property type="entry name" value="P-loop containing nucleoside triphosphate hydrolases"/>
    <property type="match status" value="1"/>
</dbReference>
<evidence type="ECO:0000256" key="11">
    <source>
        <dbReference type="RuleBase" id="RU004527"/>
    </source>
</evidence>
<dbReference type="InterPro" id="IPR003593">
    <property type="entry name" value="AAA+_ATPase"/>
</dbReference>
<keyword evidence="16" id="KW-1185">Reference proteome</keyword>
<keyword evidence="9" id="KW-0963">Cytoplasm</keyword>
<comment type="subcellular location">
    <subcellularLocation>
        <location evidence="9">Cytoplasm</location>
    </subcellularLocation>
</comment>
<evidence type="ECO:0000259" key="14">
    <source>
        <dbReference type="PROSITE" id="PS50163"/>
    </source>
</evidence>
<dbReference type="PANTHER" id="PTHR45900:SF1">
    <property type="entry name" value="MITOCHONDRIAL DNA REPAIR PROTEIN RECA HOMOLOG-RELATED"/>
    <property type="match status" value="1"/>
</dbReference>
<dbReference type="PROSITE" id="PS50162">
    <property type="entry name" value="RECA_2"/>
    <property type="match status" value="1"/>
</dbReference>
<dbReference type="CDD" id="cd00983">
    <property type="entry name" value="RecA"/>
    <property type="match status" value="1"/>
</dbReference>
<dbReference type="GO" id="GO:0005829">
    <property type="term" value="C:cytosol"/>
    <property type="evidence" value="ECO:0007669"/>
    <property type="project" value="TreeGrafter"/>
</dbReference>
<dbReference type="GO" id="GO:0003697">
    <property type="term" value="F:single-stranded DNA binding"/>
    <property type="evidence" value="ECO:0007669"/>
    <property type="project" value="UniProtKB-UniRule"/>
</dbReference>
<feature type="compositionally biased region" description="Low complexity" evidence="12">
    <location>
        <begin position="341"/>
        <end position="377"/>
    </location>
</feature>
<dbReference type="InterPro" id="IPR049261">
    <property type="entry name" value="RecA-like_C"/>
</dbReference>
<dbReference type="SMART" id="SM00382">
    <property type="entry name" value="AAA"/>
    <property type="match status" value="1"/>
</dbReference>
<gene>
    <name evidence="9" type="primary">recA</name>
    <name evidence="15" type="ORF">SVTN_27820</name>
</gene>
<dbReference type="InterPro" id="IPR023400">
    <property type="entry name" value="RecA_C_sf"/>
</dbReference>
<reference evidence="15 16" key="1">
    <citation type="submission" date="2014-12" db="EMBL/GenBank/DDBJ databases">
        <title>Complete genome sequence of Streptomyces vietnamensis strain GIMV4.0001, a genetic manipulable producer of the benzoisochromanequinone antibiotic granaticin.</title>
        <authorList>
            <person name="Deng M.R."/>
            <person name="Guo J."/>
            <person name="Ma L.Y."/>
            <person name="Feng G.D."/>
            <person name="Mo C.Y."/>
            <person name="Zhu H.H."/>
        </authorList>
    </citation>
    <scope>NUCLEOTIDE SEQUENCE [LARGE SCALE GENOMIC DNA]</scope>
    <source>
        <strain evidence="16">GIMV4.0001</strain>
    </source>
</reference>
<dbReference type="HAMAP" id="MF_00268">
    <property type="entry name" value="RecA"/>
    <property type="match status" value="1"/>
</dbReference>
<keyword evidence="9 10" id="KW-0234">DNA repair</keyword>
<feature type="region of interest" description="Disordered" evidence="12">
    <location>
        <begin position="330"/>
        <end position="377"/>
    </location>
</feature>
<dbReference type="PANTHER" id="PTHR45900">
    <property type="entry name" value="RECA"/>
    <property type="match status" value="1"/>
</dbReference>
<dbReference type="Proteomes" id="UP000031774">
    <property type="component" value="Chromosome"/>
</dbReference>
<dbReference type="GO" id="GO:0003684">
    <property type="term" value="F:damaged DNA binding"/>
    <property type="evidence" value="ECO:0007669"/>
    <property type="project" value="UniProtKB-UniRule"/>
</dbReference>
<comment type="similarity">
    <text evidence="1 9 11">Belongs to the RecA family.</text>
</comment>
<evidence type="ECO:0000259" key="13">
    <source>
        <dbReference type="PROSITE" id="PS50162"/>
    </source>
</evidence>
<evidence type="ECO:0000256" key="3">
    <source>
        <dbReference type="ARBA" id="ARBA00022741"/>
    </source>
</evidence>
<keyword evidence="5 9" id="KW-0238">DNA-binding</keyword>
<keyword evidence="6 9" id="KW-0233">DNA recombination</keyword>
<dbReference type="SUPFAM" id="SSF54752">
    <property type="entry name" value="RecA protein, C-terminal domain"/>
    <property type="match status" value="1"/>
</dbReference>
<dbReference type="InterPro" id="IPR049428">
    <property type="entry name" value="RecA-like_N"/>
</dbReference>
<keyword evidence="9 11" id="KW-0227">DNA damage</keyword>
<dbReference type="STRING" id="362257.SVTN_27820"/>
<dbReference type="GO" id="GO:0005524">
    <property type="term" value="F:ATP binding"/>
    <property type="evidence" value="ECO:0007669"/>
    <property type="project" value="UniProtKB-UniRule"/>
</dbReference>
<name>A0A0B5IB11_9ACTN</name>
<evidence type="ECO:0000256" key="6">
    <source>
        <dbReference type="ARBA" id="ARBA00023172"/>
    </source>
</evidence>
<evidence type="ECO:0000313" key="15">
    <source>
        <dbReference type="EMBL" id="AJF67627.1"/>
    </source>
</evidence>
<protein>
    <recommendedName>
        <fullName evidence="2 9">Protein RecA</fullName>
    </recommendedName>
    <alternativeName>
        <fullName evidence="8 9">Recombinase A</fullName>
    </alternativeName>
</protein>
<dbReference type="EMBL" id="CP010407">
    <property type="protein sequence ID" value="AJF67627.1"/>
    <property type="molecule type" value="Genomic_DNA"/>
</dbReference>
<evidence type="ECO:0000256" key="10">
    <source>
        <dbReference type="RuleBase" id="RU000526"/>
    </source>
</evidence>
<sequence>MAGTDREKALDAALAQIERQFGKGAVMRMGDRTQEPIEVISTGSTALDVALGVGGLPRGRVVEIYGPESSGKTTLTLHAVANAQKAGGQVAFVDAEHALDPEYAKKLGVDIDNLILSQPDNGEQALEIVDMLVRSGALDLIVIDSVAALVPRAEIEGEMGDSHVGLQARLMSQALRKITSALNQSKTTAIFINQLREKIGVMFGSPETTTGGRALKFYASVRLDIRRIETLKDGTEAVGNRTRVKVVKNKVAPPFKQAEFDILYGQGISREGGLIDMGVEHGFVRKAGAWYTYEGDQLGQGKENARNFLKDNPDLANEIEKKIKEKLGVGVRPEALSAEPGADAAGTDAAGADDAAKSVPAPASKTAKATKATAVKS</sequence>
<evidence type="ECO:0000313" key="16">
    <source>
        <dbReference type="Proteomes" id="UP000031774"/>
    </source>
</evidence>
<evidence type="ECO:0000256" key="8">
    <source>
        <dbReference type="ARBA" id="ARBA00033319"/>
    </source>
</evidence>
<dbReference type="AlphaFoldDB" id="A0A0B5IB11"/>
<keyword evidence="3 9" id="KW-0547">Nucleotide-binding</keyword>
<dbReference type="GO" id="GO:0140664">
    <property type="term" value="F:ATP-dependent DNA damage sensor activity"/>
    <property type="evidence" value="ECO:0007669"/>
    <property type="project" value="InterPro"/>
</dbReference>
<comment type="function">
    <text evidence="9">Can catalyze the hydrolysis of ATP in the presence of single-stranded DNA, the ATP-dependent uptake of single-stranded DNA by duplex DNA, and the ATP-dependent hybridization of homologous single-stranded DNAs. It interacts with LexA causing its activation and leading to its autocatalytic cleavage.</text>
</comment>
<keyword evidence="4 9" id="KW-0067">ATP-binding</keyword>
<dbReference type="InterPro" id="IPR020587">
    <property type="entry name" value="RecA_monomer-monomer_interface"/>
</dbReference>
<evidence type="ECO:0000256" key="12">
    <source>
        <dbReference type="SAM" id="MobiDB-lite"/>
    </source>
</evidence>
<dbReference type="Gene3D" id="3.40.50.300">
    <property type="entry name" value="P-loop containing nucleotide triphosphate hydrolases"/>
    <property type="match status" value="1"/>
</dbReference>
<dbReference type="InterPro" id="IPR027417">
    <property type="entry name" value="P-loop_NTPase"/>
</dbReference>
<dbReference type="InterPro" id="IPR013765">
    <property type="entry name" value="DNA_recomb/repair_RecA"/>
</dbReference>
<dbReference type="GO" id="GO:0006281">
    <property type="term" value="P:DNA repair"/>
    <property type="evidence" value="ECO:0007669"/>
    <property type="project" value="UniProtKB-UniRule"/>
</dbReference>
<organism evidence="15 16">
    <name type="scientific">Streptomyces vietnamensis</name>
    <dbReference type="NCBI Taxonomy" id="362257"/>
    <lineage>
        <taxon>Bacteria</taxon>
        <taxon>Bacillati</taxon>
        <taxon>Actinomycetota</taxon>
        <taxon>Actinomycetes</taxon>
        <taxon>Kitasatosporales</taxon>
        <taxon>Streptomycetaceae</taxon>
        <taxon>Streptomyces</taxon>
    </lineage>
</organism>